<feature type="non-terminal residue" evidence="1">
    <location>
        <position position="1"/>
    </location>
</feature>
<evidence type="ECO:0000313" key="1">
    <source>
        <dbReference type="EMBL" id="CAE7193486.1"/>
    </source>
</evidence>
<dbReference type="EMBL" id="CAJNIZ010001540">
    <property type="protein sequence ID" value="CAE7193486.1"/>
    <property type="molecule type" value="Genomic_DNA"/>
</dbReference>
<dbReference type="Proteomes" id="UP000649617">
    <property type="component" value="Unassembled WGS sequence"/>
</dbReference>
<gene>
    <name evidence="1" type="ORF">SPIL2461_LOCUS1572</name>
</gene>
<evidence type="ECO:0000313" key="2">
    <source>
        <dbReference type="Proteomes" id="UP000649617"/>
    </source>
</evidence>
<feature type="non-terminal residue" evidence="1">
    <location>
        <position position="76"/>
    </location>
</feature>
<organism evidence="1 2">
    <name type="scientific">Symbiodinium pilosum</name>
    <name type="common">Dinoflagellate</name>
    <dbReference type="NCBI Taxonomy" id="2952"/>
    <lineage>
        <taxon>Eukaryota</taxon>
        <taxon>Sar</taxon>
        <taxon>Alveolata</taxon>
        <taxon>Dinophyceae</taxon>
        <taxon>Suessiales</taxon>
        <taxon>Symbiodiniaceae</taxon>
        <taxon>Symbiodinium</taxon>
    </lineage>
</organism>
<name>A0A812IYJ9_SYMPI</name>
<keyword evidence="2" id="KW-1185">Reference proteome</keyword>
<accession>A0A812IYJ9</accession>
<reference evidence="1" key="1">
    <citation type="submission" date="2021-02" db="EMBL/GenBank/DDBJ databases">
        <authorList>
            <person name="Dougan E. K."/>
            <person name="Rhodes N."/>
            <person name="Thang M."/>
            <person name="Chan C."/>
        </authorList>
    </citation>
    <scope>NUCLEOTIDE SEQUENCE</scope>
</reference>
<dbReference type="AlphaFoldDB" id="A0A812IYJ9"/>
<comment type="caution">
    <text evidence="1">The sequence shown here is derived from an EMBL/GenBank/DDBJ whole genome shotgun (WGS) entry which is preliminary data.</text>
</comment>
<protein>
    <submittedName>
        <fullName evidence="1">Uncharacterized protein</fullName>
    </submittedName>
</protein>
<sequence>ERITIELTEEKRAIVASFQARIEQLEQLVEAMRFTDRDELVNTIDVWKRAYERICIARDEMEEDFQSQLVMKDKQL</sequence>
<proteinExistence type="predicted"/>